<accession>A0ACB9CK30</accession>
<name>A0ACB9CK30_ARCLA</name>
<protein>
    <submittedName>
        <fullName evidence="1">Uncharacterized protein</fullName>
    </submittedName>
</protein>
<gene>
    <name evidence="1" type="ORF">L6452_14082</name>
</gene>
<reference evidence="2" key="1">
    <citation type="journal article" date="2022" name="Mol. Ecol. Resour.">
        <title>The genomes of chicory, endive, great burdock and yacon provide insights into Asteraceae palaeo-polyploidization history and plant inulin production.</title>
        <authorList>
            <person name="Fan W."/>
            <person name="Wang S."/>
            <person name="Wang H."/>
            <person name="Wang A."/>
            <person name="Jiang F."/>
            <person name="Liu H."/>
            <person name="Zhao H."/>
            <person name="Xu D."/>
            <person name="Zhang Y."/>
        </authorList>
    </citation>
    <scope>NUCLEOTIDE SEQUENCE [LARGE SCALE GENOMIC DNA]</scope>
    <source>
        <strain evidence="2">cv. Niubang</strain>
    </source>
</reference>
<keyword evidence="2" id="KW-1185">Reference proteome</keyword>
<evidence type="ECO:0000313" key="2">
    <source>
        <dbReference type="Proteomes" id="UP001055879"/>
    </source>
</evidence>
<proteinExistence type="predicted"/>
<reference evidence="1 2" key="2">
    <citation type="journal article" date="2022" name="Mol. Ecol. Resour.">
        <title>The genomes of chicory, endive, great burdock and yacon provide insights into Asteraceae paleo-polyploidization history and plant inulin production.</title>
        <authorList>
            <person name="Fan W."/>
            <person name="Wang S."/>
            <person name="Wang H."/>
            <person name="Wang A."/>
            <person name="Jiang F."/>
            <person name="Liu H."/>
            <person name="Zhao H."/>
            <person name="Xu D."/>
            <person name="Zhang Y."/>
        </authorList>
    </citation>
    <scope>NUCLEOTIDE SEQUENCE [LARGE SCALE GENOMIC DNA]</scope>
    <source>
        <strain evidence="2">cv. Niubang</strain>
    </source>
</reference>
<sequence>MGVMKVLLLLLLLIFNFSFLASFANNLDSENSLEKMKDKQIEDSNHNSTTGDNNGIVNQSKFAHVGARGGGGGHPIGESNNGNGGQATSSQQGGSGVAVIPVYAAAGAGAAANHRRNHNGTIDIYGRCRKGRLMIVIFTALLLLISI</sequence>
<comment type="caution">
    <text evidence="1">The sequence shown here is derived from an EMBL/GenBank/DDBJ whole genome shotgun (WGS) entry which is preliminary data.</text>
</comment>
<dbReference type="EMBL" id="CM042050">
    <property type="protein sequence ID" value="KAI3734610.1"/>
    <property type="molecule type" value="Genomic_DNA"/>
</dbReference>
<dbReference type="Proteomes" id="UP001055879">
    <property type="component" value="Linkage Group LG04"/>
</dbReference>
<organism evidence="1 2">
    <name type="scientific">Arctium lappa</name>
    <name type="common">Greater burdock</name>
    <name type="synonym">Lappa major</name>
    <dbReference type="NCBI Taxonomy" id="4217"/>
    <lineage>
        <taxon>Eukaryota</taxon>
        <taxon>Viridiplantae</taxon>
        <taxon>Streptophyta</taxon>
        <taxon>Embryophyta</taxon>
        <taxon>Tracheophyta</taxon>
        <taxon>Spermatophyta</taxon>
        <taxon>Magnoliopsida</taxon>
        <taxon>eudicotyledons</taxon>
        <taxon>Gunneridae</taxon>
        <taxon>Pentapetalae</taxon>
        <taxon>asterids</taxon>
        <taxon>campanulids</taxon>
        <taxon>Asterales</taxon>
        <taxon>Asteraceae</taxon>
        <taxon>Carduoideae</taxon>
        <taxon>Cardueae</taxon>
        <taxon>Arctiinae</taxon>
        <taxon>Arctium</taxon>
    </lineage>
</organism>
<evidence type="ECO:0000313" key="1">
    <source>
        <dbReference type="EMBL" id="KAI3734610.1"/>
    </source>
</evidence>